<organism evidence="1 2">
    <name type="scientific">Marivita hallyeonensis</name>
    <dbReference type="NCBI Taxonomy" id="996342"/>
    <lineage>
        <taxon>Bacteria</taxon>
        <taxon>Pseudomonadati</taxon>
        <taxon>Pseudomonadota</taxon>
        <taxon>Alphaproteobacteria</taxon>
        <taxon>Rhodobacterales</taxon>
        <taxon>Roseobacteraceae</taxon>
        <taxon>Marivita</taxon>
    </lineage>
</organism>
<evidence type="ECO:0000313" key="1">
    <source>
        <dbReference type="EMBL" id="SHH79844.1"/>
    </source>
</evidence>
<dbReference type="EMBL" id="FQXC01000004">
    <property type="protein sequence ID" value="SHH79844.1"/>
    <property type="molecule type" value="Genomic_DNA"/>
</dbReference>
<dbReference type="AlphaFoldDB" id="A0A1M5VXW6"/>
<dbReference type="Gene3D" id="3.30.429.10">
    <property type="entry name" value="Macrophage Migration Inhibitory Factor"/>
    <property type="match status" value="1"/>
</dbReference>
<dbReference type="STRING" id="996342.SAMN05443551_3132"/>
<proteinExistence type="predicted"/>
<gene>
    <name evidence="1" type="ORF">SAMN05443551_3132</name>
</gene>
<sequence>MPFNKLHVPQDLDPGTCQKINQELHDALVETCAVNPEDFFCLVCRYAPQDMIFHPTFLGVRDPAATIVIEIALLSGRTEAQKEALYADVRLRLDKIGFPSGNSIMFLLENSPLDWSFSAEGSVKRVLKL</sequence>
<dbReference type="InterPro" id="IPR037479">
    <property type="entry name" value="Tauto_MSAD"/>
</dbReference>
<accession>A0A1M5VXW6</accession>
<protein>
    <submittedName>
        <fullName evidence="1">Tautomerase enzyme</fullName>
    </submittedName>
</protein>
<reference evidence="1 2" key="1">
    <citation type="submission" date="2016-11" db="EMBL/GenBank/DDBJ databases">
        <authorList>
            <person name="Jaros S."/>
            <person name="Januszkiewicz K."/>
            <person name="Wedrychowicz H."/>
        </authorList>
    </citation>
    <scope>NUCLEOTIDE SEQUENCE [LARGE SCALE GENOMIC DNA]</scope>
    <source>
        <strain evidence="1 2">DSM 29431</strain>
    </source>
</reference>
<dbReference type="PANTHER" id="PTHR38460">
    <property type="entry name" value="TAUTOMERASE YOLI-RELATED"/>
    <property type="match status" value="1"/>
</dbReference>
<dbReference type="SUPFAM" id="SSF55331">
    <property type="entry name" value="Tautomerase/MIF"/>
    <property type="match status" value="1"/>
</dbReference>
<dbReference type="PANTHER" id="PTHR38460:SF1">
    <property type="entry name" value="TAUTOMERASE YOLI-RELATED"/>
    <property type="match status" value="1"/>
</dbReference>
<keyword evidence="2" id="KW-1185">Reference proteome</keyword>
<dbReference type="InterPro" id="IPR014347">
    <property type="entry name" value="Tautomerase/MIF_sf"/>
</dbReference>
<dbReference type="OrthoDB" id="9804765at2"/>
<dbReference type="Proteomes" id="UP000184221">
    <property type="component" value="Unassembled WGS sequence"/>
</dbReference>
<dbReference type="RefSeq" id="WP_072779340.1">
    <property type="nucleotide sequence ID" value="NZ_FQXC01000004.1"/>
</dbReference>
<dbReference type="Pfam" id="PF14552">
    <property type="entry name" value="Tautomerase_2"/>
    <property type="match status" value="1"/>
</dbReference>
<evidence type="ECO:0000313" key="2">
    <source>
        <dbReference type="Proteomes" id="UP000184221"/>
    </source>
</evidence>
<name>A0A1M5VXW6_9RHOB</name>